<reference evidence="1 2" key="1">
    <citation type="journal article" date="2012" name="J. Bacteriol.">
        <title>Genome sequence of cold-adapted Pseudomonas mandelii strain JR-1.</title>
        <authorList>
            <person name="Jang S.H."/>
            <person name="Kim J."/>
            <person name="Kim J."/>
            <person name="Hong S."/>
            <person name="Lee C."/>
        </authorList>
    </citation>
    <scope>NUCLEOTIDE SEQUENCE [LARGE SCALE GENOMIC DNA]</scope>
    <source>
        <strain evidence="1 2">JR-1</strain>
    </source>
</reference>
<gene>
    <name evidence="1" type="ORF">OU5_1627</name>
</gene>
<evidence type="ECO:0000313" key="1">
    <source>
        <dbReference type="EMBL" id="AHZ68706.1"/>
    </source>
</evidence>
<sequence length="65" mass="7106">MHCAKAQRQSGNRANGRWCASSGCLQSTDDSGSPELVFAKLDQIKDQLLFWKLGGQSMQLLAKPP</sequence>
<dbReference type="HOGENOM" id="CLU_2846488_0_0_6"/>
<dbReference type="KEGG" id="pman:OU5_1627"/>
<evidence type="ECO:0000313" key="2">
    <source>
        <dbReference type="Proteomes" id="UP000026913"/>
    </source>
</evidence>
<dbReference type="EMBL" id="CP005960">
    <property type="protein sequence ID" value="AHZ68706.1"/>
    <property type="molecule type" value="Genomic_DNA"/>
</dbReference>
<accession>A0A024E7X3</accession>
<organism evidence="1 2">
    <name type="scientific">Pseudomonas mandelii JR-1</name>
    <dbReference type="NCBI Taxonomy" id="1147786"/>
    <lineage>
        <taxon>Bacteria</taxon>
        <taxon>Pseudomonadati</taxon>
        <taxon>Pseudomonadota</taxon>
        <taxon>Gammaproteobacteria</taxon>
        <taxon>Pseudomonadales</taxon>
        <taxon>Pseudomonadaceae</taxon>
        <taxon>Pseudomonas</taxon>
    </lineage>
</organism>
<name>A0A024E7X3_9PSED</name>
<proteinExistence type="predicted"/>
<dbReference type="Proteomes" id="UP000026913">
    <property type="component" value="Chromosome"/>
</dbReference>
<protein>
    <submittedName>
        <fullName evidence="1">Uncharacterized protein</fullName>
    </submittedName>
</protein>
<dbReference type="AlphaFoldDB" id="A0A024E7X3"/>